<proteinExistence type="predicted"/>
<feature type="region of interest" description="Disordered" evidence="1">
    <location>
        <begin position="1"/>
        <end position="33"/>
    </location>
</feature>
<dbReference type="AlphaFoldDB" id="A0A445MG09"/>
<organism evidence="2">
    <name type="scientific">Ensete ventricosum</name>
    <name type="common">Abyssinian banana</name>
    <name type="synonym">Musa ensete</name>
    <dbReference type="NCBI Taxonomy" id="4639"/>
    <lineage>
        <taxon>Eukaryota</taxon>
        <taxon>Viridiplantae</taxon>
        <taxon>Streptophyta</taxon>
        <taxon>Embryophyta</taxon>
        <taxon>Tracheophyta</taxon>
        <taxon>Spermatophyta</taxon>
        <taxon>Magnoliopsida</taxon>
        <taxon>Liliopsida</taxon>
        <taxon>Zingiberales</taxon>
        <taxon>Musaceae</taxon>
        <taxon>Ensete</taxon>
    </lineage>
</organism>
<sequence length="168" mass="18787">MSSTKRKRREGGKVNRDRQDVRRRGGRGDSSSRSSFPLPFFVMGIDKKDARNWFVGYFRGRAGVVVWVAVAPWEGAVVVRNQPAANGWGNKNSTFVDLEELAVVAVLLGSENPSVRLAAAEKGTTNQYHGARKQEEEEEEEKGFDLKTPRMWSRRPPQQAVSIDPIAT</sequence>
<dbReference type="EMBL" id="KV875839">
    <property type="protein sequence ID" value="RZR73153.1"/>
    <property type="molecule type" value="Genomic_DNA"/>
</dbReference>
<evidence type="ECO:0000313" key="2">
    <source>
        <dbReference type="EMBL" id="RZR73153.1"/>
    </source>
</evidence>
<evidence type="ECO:0000256" key="1">
    <source>
        <dbReference type="SAM" id="MobiDB-lite"/>
    </source>
</evidence>
<feature type="region of interest" description="Disordered" evidence="1">
    <location>
        <begin position="120"/>
        <end position="168"/>
    </location>
</feature>
<gene>
    <name evidence="2" type="ORF">BHM03_00020925</name>
</gene>
<reference evidence="2" key="1">
    <citation type="journal article" date="2018" name="Data Brief">
        <title>Genome sequence data from 17 accessions of Ensete ventricosum, a staple food crop for millions in Ethiopia.</title>
        <authorList>
            <person name="Yemataw Z."/>
            <person name="Muzemil S."/>
            <person name="Ambachew D."/>
            <person name="Tripathi L."/>
            <person name="Tesfaye K."/>
            <person name="Chala A."/>
            <person name="Farbos A."/>
            <person name="O'Neill P."/>
            <person name="Moore K."/>
            <person name="Grant M."/>
            <person name="Studholme D.J."/>
        </authorList>
    </citation>
    <scope>NUCLEOTIDE SEQUENCE [LARGE SCALE GENOMIC DNA]</scope>
    <source>
        <tissue evidence="2">Leaf</tissue>
    </source>
</reference>
<protein>
    <submittedName>
        <fullName evidence="2">Uncharacterized protein</fullName>
    </submittedName>
</protein>
<feature type="compositionally biased region" description="Basic and acidic residues" evidence="1">
    <location>
        <begin position="11"/>
        <end position="27"/>
    </location>
</feature>
<dbReference type="Proteomes" id="UP000290560">
    <property type="component" value="Unassembled WGS sequence"/>
</dbReference>
<accession>A0A445MG09</accession>
<feature type="compositionally biased region" description="Basic residues" evidence="1">
    <location>
        <begin position="1"/>
        <end position="10"/>
    </location>
</feature>
<name>A0A445MG09_ENSVE</name>